<dbReference type="PANTHER" id="PTHR36766:SF35">
    <property type="entry name" value="DISEASE RESISTANCE PROTEIN RGA3"/>
    <property type="match status" value="1"/>
</dbReference>
<dbReference type="GO" id="GO:0006952">
    <property type="term" value="P:defense response"/>
    <property type="evidence" value="ECO:0007669"/>
    <property type="project" value="UniProtKB-KW"/>
</dbReference>
<dbReference type="InterPro" id="IPR002182">
    <property type="entry name" value="NB-ARC"/>
</dbReference>
<reference evidence="3" key="1">
    <citation type="journal article" date="2017" name="Nature">
        <title>The genome of Chenopodium quinoa.</title>
        <authorList>
            <person name="Jarvis D.E."/>
            <person name="Ho Y.S."/>
            <person name="Lightfoot D.J."/>
            <person name="Schmoeckel S.M."/>
            <person name="Li B."/>
            <person name="Borm T.J.A."/>
            <person name="Ohyanagi H."/>
            <person name="Mineta K."/>
            <person name="Michell C.T."/>
            <person name="Saber N."/>
            <person name="Kharbatia N.M."/>
            <person name="Rupper R.R."/>
            <person name="Sharp A.R."/>
            <person name="Dally N."/>
            <person name="Boughton B.A."/>
            <person name="Woo Y.H."/>
            <person name="Gao G."/>
            <person name="Schijlen E.G.W.M."/>
            <person name="Guo X."/>
            <person name="Momin A.A."/>
            <person name="Negrao S."/>
            <person name="Al-Babili S."/>
            <person name="Gehring C."/>
            <person name="Roessner U."/>
            <person name="Jung C."/>
            <person name="Murphy K."/>
            <person name="Arold S.T."/>
            <person name="Gojobori T."/>
            <person name="van der Linden C.G."/>
            <person name="van Loo E.N."/>
            <person name="Jellen E.N."/>
            <person name="Maughan P.J."/>
            <person name="Tester M."/>
        </authorList>
    </citation>
    <scope>NUCLEOTIDE SEQUENCE [LARGE SCALE GENOMIC DNA]</scope>
    <source>
        <strain evidence="3">cv. PI 614886</strain>
    </source>
</reference>
<dbReference type="Proteomes" id="UP000596660">
    <property type="component" value="Unplaced"/>
</dbReference>
<reference evidence="3" key="2">
    <citation type="submission" date="2021-03" db="UniProtKB">
        <authorList>
            <consortium name="EnsemblPlants"/>
        </authorList>
    </citation>
    <scope>IDENTIFICATION</scope>
</reference>
<feature type="domain" description="NB-ARC" evidence="2">
    <location>
        <begin position="14"/>
        <end position="104"/>
    </location>
</feature>
<sequence>MSLRKRRPETCSYVYAIGGLGKTALAQLVYNDERVRKAFKSRLWTCVADQDHKQLDIEGILGKILVSATGLKNEGSTPESVRNQLRELLASNKYLLVLDDVWTEHCDQ</sequence>
<protein>
    <recommendedName>
        <fullName evidence="2">NB-ARC domain-containing protein</fullName>
    </recommendedName>
</protein>
<dbReference type="EnsemblPlants" id="AUR62031860-RA">
    <property type="protein sequence ID" value="AUR62031860-RA:cds"/>
    <property type="gene ID" value="AUR62031860"/>
</dbReference>
<proteinExistence type="predicted"/>
<evidence type="ECO:0000313" key="4">
    <source>
        <dbReference type="Proteomes" id="UP000596660"/>
    </source>
</evidence>
<keyword evidence="4" id="KW-1185">Reference proteome</keyword>
<evidence type="ECO:0000256" key="1">
    <source>
        <dbReference type="ARBA" id="ARBA00022821"/>
    </source>
</evidence>
<keyword evidence="1" id="KW-0611">Plant defense</keyword>
<name>A0A803MLP8_CHEQI</name>
<dbReference type="Pfam" id="PF00931">
    <property type="entry name" value="NB-ARC"/>
    <property type="match status" value="1"/>
</dbReference>
<dbReference type="Gene3D" id="3.40.50.300">
    <property type="entry name" value="P-loop containing nucleotide triphosphate hydrolases"/>
    <property type="match status" value="1"/>
</dbReference>
<evidence type="ECO:0000313" key="3">
    <source>
        <dbReference type="EnsemblPlants" id="AUR62031860-RA:cds"/>
    </source>
</evidence>
<dbReference type="PRINTS" id="PR00364">
    <property type="entry name" value="DISEASERSIST"/>
</dbReference>
<dbReference type="SUPFAM" id="SSF52540">
    <property type="entry name" value="P-loop containing nucleoside triphosphate hydrolases"/>
    <property type="match status" value="1"/>
</dbReference>
<evidence type="ECO:0000259" key="2">
    <source>
        <dbReference type="Pfam" id="PF00931"/>
    </source>
</evidence>
<dbReference type="InterPro" id="IPR027417">
    <property type="entry name" value="P-loop_NTPase"/>
</dbReference>
<accession>A0A803MLP8</accession>
<dbReference type="PANTHER" id="PTHR36766">
    <property type="entry name" value="PLANT BROAD-SPECTRUM MILDEW RESISTANCE PROTEIN RPW8"/>
    <property type="match status" value="1"/>
</dbReference>
<dbReference type="Gramene" id="AUR62031860-RA">
    <property type="protein sequence ID" value="AUR62031860-RA:cds"/>
    <property type="gene ID" value="AUR62031860"/>
</dbReference>
<dbReference type="GO" id="GO:0043531">
    <property type="term" value="F:ADP binding"/>
    <property type="evidence" value="ECO:0007669"/>
    <property type="project" value="InterPro"/>
</dbReference>
<organism evidence="3 4">
    <name type="scientific">Chenopodium quinoa</name>
    <name type="common">Quinoa</name>
    <dbReference type="NCBI Taxonomy" id="63459"/>
    <lineage>
        <taxon>Eukaryota</taxon>
        <taxon>Viridiplantae</taxon>
        <taxon>Streptophyta</taxon>
        <taxon>Embryophyta</taxon>
        <taxon>Tracheophyta</taxon>
        <taxon>Spermatophyta</taxon>
        <taxon>Magnoliopsida</taxon>
        <taxon>eudicotyledons</taxon>
        <taxon>Gunneridae</taxon>
        <taxon>Pentapetalae</taxon>
        <taxon>Caryophyllales</taxon>
        <taxon>Chenopodiaceae</taxon>
        <taxon>Chenopodioideae</taxon>
        <taxon>Atripliceae</taxon>
        <taxon>Chenopodium</taxon>
    </lineage>
</organism>
<dbReference type="AlphaFoldDB" id="A0A803MLP8"/>